<dbReference type="InterPro" id="IPR006119">
    <property type="entry name" value="Resolv_N"/>
</dbReference>
<dbReference type="PANTHER" id="PTHR30461:SF19">
    <property type="entry name" value="SITE-SPECIFIC RECOMBINASE RESOLVASE FAMILY"/>
    <property type="match status" value="1"/>
</dbReference>
<dbReference type="STRING" id="316067.Geob_0592"/>
<accession>B9M0C1</accession>
<dbReference type="PANTHER" id="PTHR30461">
    <property type="entry name" value="DNA-INVERTASE FROM LAMBDOID PROPHAGE"/>
    <property type="match status" value="1"/>
</dbReference>
<dbReference type="Proteomes" id="UP000007721">
    <property type="component" value="Chromosome"/>
</dbReference>
<dbReference type="KEGG" id="geo:Geob_0592"/>
<organism evidence="7 8">
    <name type="scientific">Geotalea daltonii (strain DSM 22248 / JCM 15807 / FRC-32)</name>
    <name type="common">Geobacter daltonii</name>
    <dbReference type="NCBI Taxonomy" id="316067"/>
    <lineage>
        <taxon>Bacteria</taxon>
        <taxon>Pseudomonadati</taxon>
        <taxon>Thermodesulfobacteriota</taxon>
        <taxon>Desulfuromonadia</taxon>
        <taxon>Geobacterales</taxon>
        <taxon>Geobacteraceae</taxon>
        <taxon>Geotalea</taxon>
    </lineage>
</organism>
<evidence type="ECO:0000256" key="5">
    <source>
        <dbReference type="PROSITE-ProRule" id="PRU10137"/>
    </source>
</evidence>
<protein>
    <submittedName>
        <fullName evidence="7">Resolvase-like serine recombinase</fullName>
    </submittedName>
</protein>
<proteinExistence type="predicted"/>
<dbReference type="AlphaFoldDB" id="B9M0C1"/>
<dbReference type="EMBL" id="CP001390">
    <property type="protein sequence ID" value="ACM18958.1"/>
    <property type="molecule type" value="Genomic_DNA"/>
</dbReference>
<sequence length="210" mass="23615">MGQTFAYLRVSTSHQDVKNQRFEILDYSQRNGLRVDHFIEVEMSSRKGSGERMIDHLLQRLNPGDSVIVSELSRIGRSTVEVLNIVKQLTEMGVALIAIKQNMTVSGNGNVQSKVMVTLFSLFAELERDLISERTKRALEAKKAAGVKIGRPKGRTSASKLDGVEEQIRELLRKKVSMASISKIFEVSRGTVYNFIHSRKLRDHDIGRAS</sequence>
<evidence type="ECO:0000259" key="6">
    <source>
        <dbReference type="PROSITE" id="PS51736"/>
    </source>
</evidence>
<keyword evidence="8" id="KW-1185">Reference proteome</keyword>
<dbReference type="Gene3D" id="3.40.50.1390">
    <property type="entry name" value="Resolvase, N-terminal catalytic domain"/>
    <property type="match status" value="1"/>
</dbReference>
<dbReference type="Pfam" id="PF00239">
    <property type="entry name" value="Resolvase"/>
    <property type="match status" value="1"/>
</dbReference>
<evidence type="ECO:0000256" key="1">
    <source>
        <dbReference type="ARBA" id="ARBA00022908"/>
    </source>
</evidence>
<dbReference type="GO" id="GO:0000150">
    <property type="term" value="F:DNA strand exchange activity"/>
    <property type="evidence" value="ECO:0007669"/>
    <property type="project" value="InterPro"/>
</dbReference>
<keyword evidence="1" id="KW-0229">DNA integration</keyword>
<dbReference type="GO" id="GO:0003677">
    <property type="term" value="F:DNA binding"/>
    <property type="evidence" value="ECO:0007669"/>
    <property type="project" value="UniProtKB-KW"/>
</dbReference>
<dbReference type="PROSITE" id="PS51736">
    <property type="entry name" value="RECOMBINASES_3"/>
    <property type="match status" value="1"/>
</dbReference>
<dbReference type="SUPFAM" id="SSF53041">
    <property type="entry name" value="Resolvase-like"/>
    <property type="match status" value="1"/>
</dbReference>
<gene>
    <name evidence="7" type="ordered locus">Geob_0592</name>
</gene>
<dbReference type="InterPro" id="IPR036162">
    <property type="entry name" value="Resolvase-like_N_sf"/>
</dbReference>
<reference evidence="7 8" key="1">
    <citation type="submission" date="2009-01" db="EMBL/GenBank/DDBJ databases">
        <title>Complete sequence of Geobacter sp. FRC-32.</title>
        <authorList>
            <consortium name="US DOE Joint Genome Institute"/>
            <person name="Lucas S."/>
            <person name="Copeland A."/>
            <person name="Lapidus A."/>
            <person name="Glavina del Rio T."/>
            <person name="Dalin E."/>
            <person name="Tice H."/>
            <person name="Bruce D."/>
            <person name="Goodwin L."/>
            <person name="Pitluck S."/>
            <person name="Saunders E."/>
            <person name="Brettin T."/>
            <person name="Detter J.C."/>
            <person name="Han C."/>
            <person name="Larimer F."/>
            <person name="Land M."/>
            <person name="Hauser L."/>
            <person name="Kyrpides N."/>
            <person name="Ovchinnikova G."/>
            <person name="Kostka J."/>
            <person name="Richardson P."/>
        </authorList>
    </citation>
    <scope>NUCLEOTIDE SEQUENCE [LARGE SCALE GENOMIC DNA]</scope>
    <source>
        <strain evidence="8">DSM 22248 / JCM 15807 / FRC-32</strain>
    </source>
</reference>
<dbReference type="PROSITE" id="PS00397">
    <property type="entry name" value="RECOMBINASES_1"/>
    <property type="match status" value="1"/>
</dbReference>
<dbReference type="GO" id="GO:0015074">
    <property type="term" value="P:DNA integration"/>
    <property type="evidence" value="ECO:0007669"/>
    <property type="project" value="UniProtKB-KW"/>
</dbReference>
<name>B9M0C1_GEODF</name>
<keyword evidence="3" id="KW-0233">DNA recombination</keyword>
<dbReference type="eggNOG" id="COG1961">
    <property type="taxonomic scope" value="Bacteria"/>
</dbReference>
<keyword evidence="2" id="KW-0238">DNA-binding</keyword>
<dbReference type="RefSeq" id="WP_012645687.1">
    <property type="nucleotide sequence ID" value="NC_011979.1"/>
</dbReference>
<feature type="active site" description="O-(5'-phospho-DNA)-serine intermediate" evidence="4 5">
    <location>
        <position position="11"/>
    </location>
</feature>
<evidence type="ECO:0000256" key="2">
    <source>
        <dbReference type="ARBA" id="ARBA00023125"/>
    </source>
</evidence>
<dbReference type="Gene3D" id="1.10.10.60">
    <property type="entry name" value="Homeodomain-like"/>
    <property type="match status" value="1"/>
</dbReference>
<evidence type="ECO:0000256" key="3">
    <source>
        <dbReference type="ARBA" id="ARBA00023172"/>
    </source>
</evidence>
<evidence type="ECO:0000256" key="4">
    <source>
        <dbReference type="PIRSR" id="PIRSR606118-50"/>
    </source>
</evidence>
<evidence type="ECO:0000313" key="8">
    <source>
        <dbReference type="Proteomes" id="UP000007721"/>
    </source>
</evidence>
<evidence type="ECO:0000313" key="7">
    <source>
        <dbReference type="EMBL" id="ACM18958.1"/>
    </source>
</evidence>
<dbReference type="CDD" id="cd03768">
    <property type="entry name" value="SR_ResInv"/>
    <property type="match status" value="1"/>
</dbReference>
<dbReference type="OrthoDB" id="9797501at2"/>
<dbReference type="InterPro" id="IPR050639">
    <property type="entry name" value="SSR_resolvase"/>
</dbReference>
<dbReference type="SMART" id="SM00857">
    <property type="entry name" value="Resolvase"/>
    <property type="match status" value="1"/>
</dbReference>
<feature type="domain" description="Resolvase/invertase-type recombinase catalytic" evidence="6">
    <location>
        <begin position="3"/>
        <end position="146"/>
    </location>
</feature>
<dbReference type="HOGENOM" id="CLU_010686_3_1_7"/>
<dbReference type="InterPro" id="IPR006118">
    <property type="entry name" value="Recombinase_CS"/>
</dbReference>